<reference evidence="1" key="1">
    <citation type="submission" date="2022-12" db="EMBL/GenBank/DDBJ databases">
        <title>Genome Sequence of Lasiodiplodia mahajangana.</title>
        <authorList>
            <person name="Buettner E."/>
        </authorList>
    </citation>
    <scope>NUCLEOTIDE SEQUENCE</scope>
    <source>
        <strain evidence="1">VT137</strain>
    </source>
</reference>
<proteinExistence type="predicted"/>
<dbReference type="Proteomes" id="UP001153332">
    <property type="component" value="Unassembled WGS sequence"/>
</dbReference>
<gene>
    <name evidence="1" type="ORF">O1611_g1596</name>
</gene>
<protein>
    <submittedName>
        <fullName evidence="1">Uncharacterized protein</fullName>
    </submittedName>
</protein>
<keyword evidence="2" id="KW-1185">Reference proteome</keyword>
<dbReference type="EMBL" id="JAPUUL010000190">
    <property type="protein sequence ID" value="KAJ8132029.1"/>
    <property type="molecule type" value="Genomic_DNA"/>
</dbReference>
<name>A0ACC2JX77_9PEZI</name>
<organism evidence="1 2">
    <name type="scientific">Lasiodiplodia mahajangana</name>
    <dbReference type="NCBI Taxonomy" id="1108764"/>
    <lineage>
        <taxon>Eukaryota</taxon>
        <taxon>Fungi</taxon>
        <taxon>Dikarya</taxon>
        <taxon>Ascomycota</taxon>
        <taxon>Pezizomycotina</taxon>
        <taxon>Dothideomycetes</taxon>
        <taxon>Dothideomycetes incertae sedis</taxon>
        <taxon>Botryosphaeriales</taxon>
        <taxon>Botryosphaeriaceae</taxon>
        <taxon>Lasiodiplodia</taxon>
    </lineage>
</organism>
<accession>A0ACC2JX77</accession>
<comment type="caution">
    <text evidence="1">The sequence shown here is derived from an EMBL/GenBank/DDBJ whole genome shotgun (WGS) entry which is preliminary data.</text>
</comment>
<evidence type="ECO:0000313" key="1">
    <source>
        <dbReference type="EMBL" id="KAJ8132029.1"/>
    </source>
</evidence>
<evidence type="ECO:0000313" key="2">
    <source>
        <dbReference type="Proteomes" id="UP001153332"/>
    </source>
</evidence>
<sequence length="343" mass="39407">MAPSTDATIWNQEISVPKETISYVDDAVKKKMRKGTQVLSIVPSGSSYWARTAKIETLDQDGNKVAHQGEDGRKLVLGEYHSMKALWDIMPELVVRPYGYGAYEKMEDIHFFLCSFHELSEGTPSIDDFPALVAELHQRQTSPDGTFGFPYETFGGRLAQLFPVTNSWEETFKSGVERIFDVEERSQGPDEDMAKLRKGIIEKVIPRLLRPLETGPNKIQPRLVHGDIWDGNCGTDVNTNAPVIFDASCLWAHNEYELGAWQPKRHAMNWPYIEKYTEYFDKSEPKEDFDDRVLLRFNLHASALYPGNTRFRNIVREDMRKLVKKFPDGYEGYLDDKSHMMEP</sequence>